<comment type="caution">
    <text evidence="4">The sequence shown here is derived from an EMBL/GenBank/DDBJ whole genome shotgun (WGS) entry which is preliminary data.</text>
</comment>
<evidence type="ECO:0000313" key="5">
    <source>
        <dbReference type="Proteomes" id="UP000186804"/>
    </source>
</evidence>
<dbReference type="Gene3D" id="3.10.110.10">
    <property type="entry name" value="Ubiquitin Conjugating Enzyme"/>
    <property type="match status" value="1"/>
</dbReference>
<organism evidence="4 5">
    <name type="scientific">Cryptosporidium andersoni</name>
    <dbReference type="NCBI Taxonomy" id="117008"/>
    <lineage>
        <taxon>Eukaryota</taxon>
        <taxon>Sar</taxon>
        <taxon>Alveolata</taxon>
        <taxon>Apicomplexa</taxon>
        <taxon>Conoidasida</taxon>
        <taxon>Coccidia</taxon>
        <taxon>Eucoccidiorida</taxon>
        <taxon>Eimeriorina</taxon>
        <taxon>Cryptosporidiidae</taxon>
        <taxon>Cryptosporidium</taxon>
    </lineage>
</organism>
<keyword evidence="5" id="KW-1185">Reference proteome</keyword>
<dbReference type="PANTHER" id="PTHR12921:SF0">
    <property type="entry name" value="UBIQUITIN-FOLD MODIFIER-CONJUGATING ENZYME 1"/>
    <property type="match status" value="1"/>
</dbReference>
<comment type="similarity">
    <text evidence="1">Belongs to the ubiquitin-conjugating enzyme family. UFC1 subfamily.</text>
</comment>
<dbReference type="SUPFAM" id="SSF54495">
    <property type="entry name" value="UBC-like"/>
    <property type="match status" value="1"/>
</dbReference>
<dbReference type="EMBL" id="LRBS01000091">
    <property type="protein sequence ID" value="OII75096.1"/>
    <property type="molecule type" value="Genomic_DNA"/>
</dbReference>
<evidence type="ECO:0000313" key="4">
    <source>
        <dbReference type="EMBL" id="OII75096.1"/>
    </source>
</evidence>
<evidence type="ECO:0000256" key="2">
    <source>
        <dbReference type="ARBA" id="ARBA00013306"/>
    </source>
</evidence>
<reference evidence="4 5" key="1">
    <citation type="submission" date="2016-10" db="EMBL/GenBank/DDBJ databases">
        <title>Reductive evolution of mitochondrial metabolism and differential evolution of invasion-related proteins in Cryptosporidium.</title>
        <authorList>
            <person name="Liu S."/>
            <person name="Roellig D.M."/>
            <person name="Guo Y."/>
            <person name="Li N."/>
            <person name="Frace M.A."/>
            <person name="Tang K."/>
            <person name="Zhang L."/>
            <person name="Feng Y."/>
            <person name="Xiao L."/>
        </authorList>
    </citation>
    <scope>NUCLEOTIDE SEQUENCE [LARGE SCALE GENOMIC DNA]</scope>
    <source>
        <strain evidence="4">30847</strain>
    </source>
</reference>
<dbReference type="Proteomes" id="UP000186804">
    <property type="component" value="Unassembled WGS sequence"/>
</dbReference>
<keyword evidence="3" id="KW-0833">Ubl conjugation pathway</keyword>
<dbReference type="PANTHER" id="PTHR12921">
    <property type="entry name" value="UBIQUITIN-FOLD MODIFIER-CONJUGATING ENZYME 1"/>
    <property type="match status" value="1"/>
</dbReference>
<dbReference type="AlphaFoldDB" id="A0A1J4MLM9"/>
<dbReference type="InterPro" id="IPR014806">
    <property type="entry name" value="Ufc1"/>
</dbReference>
<dbReference type="OrthoDB" id="10256182at2759"/>
<name>A0A1J4MLM9_9CRYT</name>
<dbReference type="GO" id="GO:0005737">
    <property type="term" value="C:cytoplasm"/>
    <property type="evidence" value="ECO:0007669"/>
    <property type="project" value="TreeGrafter"/>
</dbReference>
<dbReference type="CDD" id="cd11686">
    <property type="entry name" value="UBCc_UFC1"/>
    <property type="match status" value="1"/>
</dbReference>
<dbReference type="GO" id="GO:1990592">
    <property type="term" value="P:protein K69-linked ufmylation"/>
    <property type="evidence" value="ECO:0007669"/>
    <property type="project" value="TreeGrafter"/>
</dbReference>
<evidence type="ECO:0000256" key="3">
    <source>
        <dbReference type="ARBA" id="ARBA00022786"/>
    </source>
</evidence>
<protein>
    <recommendedName>
        <fullName evidence="2">Ubiquitin-fold modifier-conjugating enzyme 1</fullName>
    </recommendedName>
</protein>
<dbReference type="Pfam" id="PF08694">
    <property type="entry name" value="UFC1"/>
    <property type="match status" value="1"/>
</dbReference>
<gene>
    <name evidence="4" type="ORF">cand_004570</name>
</gene>
<evidence type="ECO:0000256" key="1">
    <source>
        <dbReference type="ARBA" id="ARBA00008451"/>
    </source>
</evidence>
<dbReference type="GeneID" id="92364642"/>
<dbReference type="RefSeq" id="XP_067067366.1">
    <property type="nucleotide sequence ID" value="XM_067210700.1"/>
</dbReference>
<dbReference type="VEuPathDB" id="CryptoDB:cand_004570"/>
<dbReference type="GO" id="GO:0061657">
    <property type="term" value="F:UFM1 conjugating enzyme activity"/>
    <property type="evidence" value="ECO:0007669"/>
    <property type="project" value="InterPro"/>
</dbReference>
<proteinExistence type="inferred from homology"/>
<sequence>MNNFKNRLIIDKIPLMSLNAGPNNKEWNNRLKEELSSIIKYITLLKETGQDWFYIKSNPQGTEWTGKCWYIYNMNKYEFDFQFKIPDKYPLTPIEIELPQLDGKTEKMYRGGKICLDIHFIPLWAKNCPKFGIAHVLAMGLAPWLAAEIPYLIDSNIIGRE</sequence>
<dbReference type="InterPro" id="IPR016135">
    <property type="entry name" value="UBQ-conjugating_enzyme/RWD"/>
</dbReference>
<accession>A0A1J4MLM9</accession>